<dbReference type="Proteomes" id="UP000253628">
    <property type="component" value="Unassembled WGS sequence"/>
</dbReference>
<dbReference type="InterPro" id="IPR044146">
    <property type="entry name" value="S1_Tex"/>
</dbReference>
<dbReference type="Pfam" id="PF12836">
    <property type="entry name" value="HHH_3"/>
    <property type="match status" value="1"/>
</dbReference>
<dbReference type="Pfam" id="PF17674">
    <property type="entry name" value="HHH_9"/>
    <property type="match status" value="1"/>
</dbReference>
<organism evidence="3 4">
    <name type="scientific">Eoetvoesiella caeni</name>
    <dbReference type="NCBI Taxonomy" id="645616"/>
    <lineage>
        <taxon>Bacteria</taxon>
        <taxon>Pseudomonadati</taxon>
        <taxon>Pseudomonadota</taxon>
        <taxon>Betaproteobacteria</taxon>
        <taxon>Burkholderiales</taxon>
        <taxon>Alcaligenaceae</taxon>
        <taxon>Eoetvoesiella</taxon>
    </lineage>
</organism>
<evidence type="ECO:0000259" key="2">
    <source>
        <dbReference type="PROSITE" id="PS50126"/>
    </source>
</evidence>
<dbReference type="FunFam" id="2.40.50.140:FF:000051">
    <property type="entry name" value="RNA-binding transcriptional accessory protein"/>
    <property type="match status" value="1"/>
</dbReference>
<dbReference type="InterPro" id="IPR023323">
    <property type="entry name" value="Tex-like_dom_sf"/>
</dbReference>
<evidence type="ECO:0000313" key="3">
    <source>
        <dbReference type="EMBL" id="RBP37526.1"/>
    </source>
</evidence>
<dbReference type="Gene3D" id="1.10.10.650">
    <property type="entry name" value="RuvA domain 2-like"/>
    <property type="match status" value="1"/>
</dbReference>
<dbReference type="Gene3D" id="1.10.3500.10">
    <property type="entry name" value="Tex N-terminal region-like"/>
    <property type="match status" value="1"/>
</dbReference>
<dbReference type="InterPro" id="IPR003029">
    <property type="entry name" value="S1_domain"/>
</dbReference>
<dbReference type="AlphaFoldDB" id="A0A366H8Z1"/>
<dbReference type="InterPro" id="IPR006641">
    <property type="entry name" value="YqgF/RNaseH-like_dom"/>
</dbReference>
<dbReference type="Gene3D" id="3.30.420.140">
    <property type="entry name" value="YqgF/RNase H-like domain"/>
    <property type="match status" value="1"/>
</dbReference>
<dbReference type="GO" id="GO:0006139">
    <property type="term" value="P:nucleobase-containing compound metabolic process"/>
    <property type="evidence" value="ECO:0007669"/>
    <property type="project" value="InterPro"/>
</dbReference>
<dbReference type="SUPFAM" id="SSF47781">
    <property type="entry name" value="RuvA domain 2-like"/>
    <property type="match status" value="2"/>
</dbReference>
<gene>
    <name evidence="3" type="ORF">DFR37_10990</name>
</gene>
<dbReference type="SUPFAM" id="SSF53098">
    <property type="entry name" value="Ribonuclease H-like"/>
    <property type="match status" value="1"/>
</dbReference>
<dbReference type="InterPro" id="IPR050437">
    <property type="entry name" value="Ribos_protein_bS1-like"/>
</dbReference>
<dbReference type="FunFam" id="1.10.10.650:FF:000001">
    <property type="entry name" value="S1 RNA-binding domain 1"/>
    <property type="match status" value="1"/>
</dbReference>
<dbReference type="GO" id="GO:0003735">
    <property type="term" value="F:structural constituent of ribosome"/>
    <property type="evidence" value="ECO:0007669"/>
    <property type="project" value="TreeGrafter"/>
</dbReference>
<evidence type="ECO:0000313" key="4">
    <source>
        <dbReference type="Proteomes" id="UP000253628"/>
    </source>
</evidence>
<dbReference type="Gene3D" id="1.10.150.310">
    <property type="entry name" value="Tex RuvX-like domain-like"/>
    <property type="match status" value="1"/>
</dbReference>
<feature type="region of interest" description="Disordered" evidence="1">
    <location>
        <begin position="789"/>
        <end position="824"/>
    </location>
</feature>
<feature type="domain" description="S1 motif" evidence="2">
    <location>
        <begin position="720"/>
        <end position="789"/>
    </location>
</feature>
<dbReference type="InterPro" id="IPR055179">
    <property type="entry name" value="Tex-like_central_region"/>
</dbReference>
<dbReference type="GO" id="GO:0006412">
    <property type="term" value="P:translation"/>
    <property type="evidence" value="ECO:0007669"/>
    <property type="project" value="TreeGrafter"/>
</dbReference>
<dbReference type="SUPFAM" id="SSF50249">
    <property type="entry name" value="Nucleic acid-binding proteins"/>
    <property type="match status" value="1"/>
</dbReference>
<accession>A0A366H8Z1</accession>
<dbReference type="Gene3D" id="2.40.50.140">
    <property type="entry name" value="Nucleic acid-binding proteins"/>
    <property type="match status" value="1"/>
</dbReference>
<dbReference type="InterPro" id="IPR010994">
    <property type="entry name" value="RuvA_2-like"/>
</dbReference>
<dbReference type="FunFam" id="3.30.420.140:FF:000001">
    <property type="entry name" value="RNA-binding transcriptional accessory protein"/>
    <property type="match status" value="1"/>
</dbReference>
<comment type="caution">
    <text evidence="3">The sequence shown here is derived from an EMBL/GenBank/DDBJ whole genome shotgun (WGS) entry which is preliminary data.</text>
</comment>
<dbReference type="InterPro" id="IPR037027">
    <property type="entry name" value="YqgF/RNaseH-like_dom_sf"/>
</dbReference>
<dbReference type="Pfam" id="PF09371">
    <property type="entry name" value="Tex_N"/>
    <property type="match status" value="1"/>
</dbReference>
<sequence>MITPVPRPPETPCVLTTQDTGVPPNILGYIPEASLWQNAPLERRFIDRFMTTTAVHTNSTSSTASDAARILALLTGELGVRSSQIASAIELLDGGATVPFIARYRKEATGGLDDTVLRNLEVRLLYVREMEGRRSAILESIEQQGKLSPELQKEIEAADTKQRLEDLYAPYKPKRRTRAQIAREAGLEPLADAIVDDVSCDPAVLALDYLNAEASINDAKAALDGARDILAERYAENADLLADLRDHLWNTGLLYSKVVEGKENDGDNFRDWFDFQEPLRTLPSHRVLALLRGRQQGALDLRLGLKPELEQLTPHPCVVRIAQALKTGADFSLEATPRARWLAEVCRWTWRVKLLTAFETELIGRLRDEAEQEAIRVFAANLKDLLLAAPAGPKAVMGLDPGIRTGVKVAIIDPTGKVLDTATIYPFEPRRDREGSINTLAALATRHNVELAAIGNGTASRETEKLVIDLLEKFPALSFTRVIVSEAGASVYSASELAAMEFPDLDVSLRGAVSIARRLQDPLAELVKIEPKAIGVGQYQHDVNQRELARSLDAVIEDCVNAVGVDVNTASAPLLTRVSGLNTTLAKNIVAWRDANGAFPNRKALMKVARFGDKAFEQAAGFLRIANGDNPLDASSVHPEAYPVVQRILGKINADARQIMGQQGALKGVSPSDFTDERFGLPTVKDIFTELEKPGRDPRPEFKTAQFKEGVNSLNDLHVGMVLEGVITNVANFGAFVDIGVHQDGLVHISALADKFVKDPRDVVRVGQTVKVKVQEVDVARKRVGLTMRLDDDSAPQRRGNGPSGRTAQSTRQSGKPPADNGLGAMAAAFAKLNK</sequence>
<dbReference type="FunFam" id="1.10.150.310:FF:000001">
    <property type="entry name" value="RNA-binding transcriptional accessory protein"/>
    <property type="match status" value="1"/>
</dbReference>
<dbReference type="CDD" id="cd05685">
    <property type="entry name" value="S1_Tex"/>
    <property type="match status" value="1"/>
</dbReference>
<feature type="compositionally biased region" description="Polar residues" evidence="1">
    <location>
        <begin position="804"/>
        <end position="814"/>
    </location>
</feature>
<dbReference type="SUPFAM" id="SSF158832">
    <property type="entry name" value="Tex N-terminal region-like"/>
    <property type="match status" value="1"/>
</dbReference>
<dbReference type="InterPro" id="IPR012340">
    <property type="entry name" value="NA-bd_OB-fold"/>
</dbReference>
<dbReference type="InterPro" id="IPR018974">
    <property type="entry name" value="Tex-like_N"/>
</dbReference>
<dbReference type="PANTHER" id="PTHR10724:SF10">
    <property type="entry name" value="S1 RNA-BINDING DOMAIN-CONTAINING PROTEIN 1"/>
    <property type="match status" value="1"/>
</dbReference>
<dbReference type="SMART" id="SM00316">
    <property type="entry name" value="S1"/>
    <property type="match status" value="1"/>
</dbReference>
<dbReference type="PANTHER" id="PTHR10724">
    <property type="entry name" value="30S RIBOSOMAL PROTEIN S1"/>
    <property type="match status" value="1"/>
</dbReference>
<keyword evidence="4" id="KW-1185">Reference proteome</keyword>
<dbReference type="InterPro" id="IPR023319">
    <property type="entry name" value="Tex-like_HTH_dom_sf"/>
</dbReference>
<proteinExistence type="predicted"/>
<dbReference type="InterPro" id="IPR041692">
    <property type="entry name" value="HHH_9"/>
</dbReference>
<dbReference type="InterPro" id="IPR012337">
    <property type="entry name" value="RNaseH-like_sf"/>
</dbReference>
<dbReference type="InterPro" id="IPR032639">
    <property type="entry name" value="Tex_YqgF"/>
</dbReference>
<dbReference type="EMBL" id="QNRQ01000009">
    <property type="protein sequence ID" value="RBP37526.1"/>
    <property type="molecule type" value="Genomic_DNA"/>
</dbReference>
<dbReference type="Pfam" id="PF00575">
    <property type="entry name" value="S1"/>
    <property type="match status" value="1"/>
</dbReference>
<evidence type="ECO:0000256" key="1">
    <source>
        <dbReference type="SAM" id="MobiDB-lite"/>
    </source>
</evidence>
<dbReference type="SMART" id="SM00732">
    <property type="entry name" value="YqgFc"/>
    <property type="match status" value="1"/>
</dbReference>
<reference evidence="3 4" key="1">
    <citation type="submission" date="2018-06" db="EMBL/GenBank/DDBJ databases">
        <title>Genomic Encyclopedia of Type Strains, Phase IV (KMG-IV): sequencing the most valuable type-strain genomes for metagenomic binning, comparative biology and taxonomic classification.</title>
        <authorList>
            <person name="Goeker M."/>
        </authorList>
    </citation>
    <scope>NUCLEOTIDE SEQUENCE [LARGE SCALE GENOMIC DNA]</scope>
    <source>
        <strain evidence="3 4">DSM 25520</strain>
    </source>
</reference>
<dbReference type="Pfam" id="PF16921">
    <property type="entry name" value="Tex_YqgF"/>
    <property type="match status" value="1"/>
</dbReference>
<name>A0A366H8Z1_9BURK</name>
<dbReference type="PROSITE" id="PS50126">
    <property type="entry name" value="S1"/>
    <property type="match status" value="1"/>
</dbReference>
<protein>
    <recommendedName>
        <fullName evidence="2">S1 motif domain-containing protein</fullName>
    </recommendedName>
</protein>
<dbReference type="GO" id="GO:0005737">
    <property type="term" value="C:cytoplasm"/>
    <property type="evidence" value="ECO:0007669"/>
    <property type="project" value="UniProtKB-ARBA"/>
</dbReference>
<dbReference type="GO" id="GO:0003729">
    <property type="term" value="F:mRNA binding"/>
    <property type="evidence" value="ECO:0007669"/>
    <property type="project" value="TreeGrafter"/>
</dbReference>
<dbReference type="Pfam" id="PF22706">
    <property type="entry name" value="Tex_central_region"/>
    <property type="match status" value="1"/>
</dbReference>